<dbReference type="GO" id="GO:0003677">
    <property type="term" value="F:DNA binding"/>
    <property type="evidence" value="ECO:0007669"/>
    <property type="project" value="InterPro"/>
</dbReference>
<keyword evidence="3" id="KW-1185">Reference proteome</keyword>
<name>A0A1Q9C9A9_SYMMI</name>
<dbReference type="GO" id="GO:0006310">
    <property type="term" value="P:DNA recombination"/>
    <property type="evidence" value="ECO:0007669"/>
    <property type="project" value="InterPro"/>
</dbReference>
<dbReference type="Gene3D" id="1.10.443.10">
    <property type="entry name" value="Intergrase catalytic core"/>
    <property type="match status" value="1"/>
</dbReference>
<dbReference type="SUPFAM" id="SSF56349">
    <property type="entry name" value="DNA breaking-rejoining enzymes"/>
    <property type="match status" value="1"/>
</dbReference>
<dbReference type="OrthoDB" id="422177at2759"/>
<feature type="region of interest" description="Disordered" evidence="1">
    <location>
        <begin position="1196"/>
        <end position="1218"/>
    </location>
</feature>
<feature type="region of interest" description="Disordered" evidence="1">
    <location>
        <begin position="482"/>
        <end position="504"/>
    </location>
</feature>
<evidence type="ECO:0000313" key="2">
    <source>
        <dbReference type="EMBL" id="OLP79516.1"/>
    </source>
</evidence>
<dbReference type="EMBL" id="LSRX01001474">
    <property type="protein sequence ID" value="OLP79516.1"/>
    <property type="molecule type" value="Genomic_DNA"/>
</dbReference>
<comment type="caution">
    <text evidence="2">The sequence shown here is derived from an EMBL/GenBank/DDBJ whole genome shotgun (WGS) entry which is preliminary data.</text>
</comment>
<organism evidence="2 3">
    <name type="scientific">Symbiodinium microadriaticum</name>
    <name type="common">Dinoflagellate</name>
    <name type="synonym">Zooxanthella microadriatica</name>
    <dbReference type="NCBI Taxonomy" id="2951"/>
    <lineage>
        <taxon>Eukaryota</taxon>
        <taxon>Sar</taxon>
        <taxon>Alveolata</taxon>
        <taxon>Dinophyceae</taxon>
        <taxon>Suessiales</taxon>
        <taxon>Symbiodiniaceae</taxon>
        <taxon>Symbiodinium</taxon>
    </lineage>
</organism>
<proteinExistence type="predicted"/>
<evidence type="ECO:0000256" key="1">
    <source>
        <dbReference type="SAM" id="MobiDB-lite"/>
    </source>
</evidence>
<feature type="compositionally biased region" description="Basic and acidic residues" evidence="1">
    <location>
        <begin position="273"/>
        <end position="284"/>
    </location>
</feature>
<dbReference type="InterPro" id="IPR011010">
    <property type="entry name" value="DNA_brk_join_enz"/>
</dbReference>
<accession>A0A1Q9C9A9</accession>
<feature type="compositionally biased region" description="Basic and acidic residues" evidence="1">
    <location>
        <begin position="487"/>
        <end position="496"/>
    </location>
</feature>
<dbReference type="InterPro" id="IPR013762">
    <property type="entry name" value="Integrase-like_cat_sf"/>
</dbReference>
<sequence length="1385" mass="153821">MPLPYPELLIPGSPAREADRLGMNAIVLVLNWLFLGQPSICRAELQIDLGQSPSPRQWRRLELLRPSVQRWNLVPTVGPSEMGRAAAKYEGLEDLLASIKVGMKGAREKMSSRPFLDNTSRRIYESPLAFRKEVRTPYRNGLFAVAKDEARDRLVLDARAANLAEGGVDLREFYHAFLVSEDRCHRRLLCLLDAVYSEQAGREANDAFFVSGDYELAASELPESKFNPSDDPTRDFAQLDSWLAGKGLHLDQLRELPPERELMPDASVSLPADDPKRRERRVRSPEELASKILQRASVSAADLMLLFSRLPVEISRRSVLESKRGSSFSAGAFVHGGVVGLRKSCYEFPRSVRAFALYARQMHPGVVFSSLSVLRNTRSLPHRDSHNLRGEPNLIIPLSKFRGGAVWIETEGGSVAIPDCNRTEVGELLEVCRGPRLLDPSRLHATMSWSGDRCVLVTYAVRDLHKLSEPHHALLESLGFRLPSPGHPEDSPEHGSEWTGDAPAQVPCPLSADDLRKRFEISPILDRGSSAASASAALDFTKDFASGSSPDEPRACASGSLRVEPSSFIPDQICNPRLRAPQAGLASDPPGLAKGVFELLSSLPPGRFVFSGVFPDLRSALLSGPGWLDLFSGSRGVAREIARAAPCWVLCYDLLHDEDLLNFATQKEIMQLVTWDAFRGLSAGPVCSSFSCAITPPWRSRTYPAGIPGLLGRQYDKVREGNAMLEFLLNLVEECERRQMIYLIENPLSSWMWSQPAWSKCSSRRALWDFLVDFCVFGTPWKKATRFRTNGQLGGQRMRCSRDHSHRILRGRDRETGRSLTKSAEPYPRRLCVLIAQCACQDVGWIDNCRPFDISRCAKCTNARIGEASNPGPPKARKNRPNVVLSEVPLVQPATAALQRTVWTQFVSWVSVGAGAEASAAMLSVPEILVEMLCAYGQVLYSKGGPLQHYRQLLATAQRRSPLCKPLMKPAWEMLSRWERLEPVQHRPPMPEPLFEAMCSLGLCLGWERWVCATMLCFYGCCRIGEVLRATRDDLQTPADLLRGDNRFFLKISEPKSRNRGPRVQHSTLVLPEGIGKFITRTCDKLHRSSPLYHGSPAVYRKRWDCLLERLGVARTLRITPGSLRGGGAVAAYQGGLDISSLQWKMRLQHQSTLGFYLQEVAAGSILPLLPRHSREAIEAARAVFPFHFDSAQRSNALHQSQSQRGRRQAEKPTASAKHELQPSLLNFVYASTDLAIRAWEYDDGPNDAVWADRAIDMAGPAVGIMEALRPNSLEELHASIANAGKQKRLPSIVRQLEEFVQQQQICQERCVLRLRERASHEAGLVPSGNLPGSSRPSTSTGDSQEDDARTFVSRAVHQRFAALDGQCSALCGRRLAHLVVGSAA</sequence>
<evidence type="ECO:0000313" key="3">
    <source>
        <dbReference type="Proteomes" id="UP000186817"/>
    </source>
</evidence>
<gene>
    <name evidence="2" type="ORF">AK812_SmicGene40180</name>
</gene>
<dbReference type="Proteomes" id="UP000186817">
    <property type="component" value="Unassembled WGS sequence"/>
</dbReference>
<feature type="region of interest" description="Disordered" evidence="1">
    <location>
        <begin position="1324"/>
        <end position="1350"/>
    </location>
</feature>
<protein>
    <submittedName>
        <fullName evidence="2">Uncharacterized protein</fullName>
    </submittedName>
</protein>
<reference evidence="2 3" key="1">
    <citation type="submission" date="2016-02" db="EMBL/GenBank/DDBJ databases">
        <title>Genome analysis of coral dinoflagellate symbionts highlights evolutionary adaptations to a symbiotic lifestyle.</title>
        <authorList>
            <person name="Aranda M."/>
            <person name="Li Y."/>
            <person name="Liew Y.J."/>
            <person name="Baumgarten S."/>
            <person name="Simakov O."/>
            <person name="Wilson M."/>
            <person name="Piel J."/>
            <person name="Ashoor H."/>
            <person name="Bougouffa S."/>
            <person name="Bajic V.B."/>
            <person name="Ryu T."/>
            <person name="Ravasi T."/>
            <person name="Bayer T."/>
            <person name="Micklem G."/>
            <person name="Kim H."/>
            <person name="Bhak J."/>
            <person name="Lajeunesse T.C."/>
            <person name="Voolstra C.R."/>
        </authorList>
    </citation>
    <scope>NUCLEOTIDE SEQUENCE [LARGE SCALE GENOMIC DNA]</scope>
    <source>
        <strain evidence="2 3">CCMP2467</strain>
    </source>
</reference>
<dbReference type="GO" id="GO:0015074">
    <property type="term" value="P:DNA integration"/>
    <property type="evidence" value="ECO:0007669"/>
    <property type="project" value="InterPro"/>
</dbReference>
<feature type="region of interest" description="Disordered" evidence="1">
    <location>
        <begin position="261"/>
        <end position="284"/>
    </location>
</feature>
<feature type="compositionally biased region" description="Polar residues" evidence="1">
    <location>
        <begin position="1331"/>
        <end position="1343"/>
    </location>
</feature>